<comment type="caution">
    <text evidence="6">The sequence shown here is derived from an EMBL/GenBank/DDBJ whole genome shotgun (WGS) entry which is preliminary data.</text>
</comment>
<keyword evidence="5" id="KW-0325">Glycoprotein</keyword>
<evidence type="ECO:0000256" key="2">
    <source>
        <dbReference type="ARBA" id="ARBA00005679"/>
    </source>
</evidence>
<protein>
    <submittedName>
        <fullName evidence="6">Uncharacterized protein</fullName>
    </submittedName>
</protein>
<proteinExistence type="inferred from homology"/>
<dbReference type="AlphaFoldDB" id="A0A7D9HV14"/>
<comment type="similarity">
    <text evidence="2">Belongs to the GILT family.</text>
</comment>
<comment type="subcellular location">
    <subcellularLocation>
        <location evidence="1">Secreted</location>
    </subcellularLocation>
</comment>
<evidence type="ECO:0000256" key="4">
    <source>
        <dbReference type="ARBA" id="ARBA00022729"/>
    </source>
</evidence>
<organism evidence="6 7">
    <name type="scientific">Paramuricea clavata</name>
    <name type="common">Red gorgonian</name>
    <name type="synonym">Violescent sea-whip</name>
    <dbReference type="NCBI Taxonomy" id="317549"/>
    <lineage>
        <taxon>Eukaryota</taxon>
        <taxon>Metazoa</taxon>
        <taxon>Cnidaria</taxon>
        <taxon>Anthozoa</taxon>
        <taxon>Octocorallia</taxon>
        <taxon>Malacalcyonacea</taxon>
        <taxon>Plexauridae</taxon>
        <taxon>Paramuricea</taxon>
    </lineage>
</organism>
<dbReference type="Pfam" id="PF03227">
    <property type="entry name" value="GILT"/>
    <property type="match status" value="1"/>
</dbReference>
<dbReference type="GO" id="GO:0016671">
    <property type="term" value="F:oxidoreductase activity, acting on a sulfur group of donors, disulfide as acceptor"/>
    <property type="evidence" value="ECO:0007669"/>
    <property type="project" value="InterPro"/>
</dbReference>
<keyword evidence="7" id="KW-1185">Reference proteome</keyword>
<evidence type="ECO:0000256" key="1">
    <source>
        <dbReference type="ARBA" id="ARBA00004613"/>
    </source>
</evidence>
<dbReference type="PANTHER" id="PTHR13234">
    <property type="entry name" value="GAMMA-INTERFERON INDUCIBLE LYSOSOMAL THIOL REDUCTASE GILT"/>
    <property type="match status" value="1"/>
</dbReference>
<evidence type="ECO:0000256" key="3">
    <source>
        <dbReference type="ARBA" id="ARBA00022525"/>
    </source>
</evidence>
<reference evidence="6" key="1">
    <citation type="submission" date="2020-04" db="EMBL/GenBank/DDBJ databases">
        <authorList>
            <person name="Alioto T."/>
            <person name="Alioto T."/>
            <person name="Gomez Garrido J."/>
        </authorList>
    </citation>
    <scope>NUCLEOTIDE SEQUENCE</scope>
    <source>
        <strain evidence="6">A484AB</strain>
    </source>
</reference>
<dbReference type="EMBL" id="CACRXK020002079">
    <property type="protein sequence ID" value="CAB3992577.1"/>
    <property type="molecule type" value="Genomic_DNA"/>
</dbReference>
<keyword evidence="4" id="KW-0732">Signal</keyword>
<dbReference type="PANTHER" id="PTHR13234:SF8">
    <property type="entry name" value="GAMMA-INTERFERON-INDUCIBLE LYSOSOMAL THIOL REDUCTASE"/>
    <property type="match status" value="1"/>
</dbReference>
<sequence>MKTNNFGFFLVVVLIGISTAQPVNFTLYYESLCGGCRDFIKTQYYPTFKLIGSIMNVHLVPYGNAVETQESGKWVYDCQHGEEECIGNLIETCAMYFYPNASVYFPFIHCIETSSLAPRMAAPSCAQQYELDYSTIQSCVSGDLGNSLEHKMALKTQALNPPHSYVPWMTLEGVHNDQIQNEAEFNLIGLICGAYRGSPKPQACEEYQDRKLIQHCTKKRSRLEDTNININ</sequence>
<dbReference type="Proteomes" id="UP001152795">
    <property type="component" value="Unassembled WGS sequence"/>
</dbReference>
<dbReference type="OrthoDB" id="958254at2759"/>
<keyword evidence="3" id="KW-0964">Secreted</keyword>
<gene>
    <name evidence="6" type="ORF">PACLA_8A050974</name>
</gene>
<name>A0A7D9HV14_PARCT</name>
<evidence type="ECO:0000313" key="7">
    <source>
        <dbReference type="Proteomes" id="UP001152795"/>
    </source>
</evidence>
<accession>A0A7D9HV14</accession>
<dbReference type="GO" id="GO:0005576">
    <property type="term" value="C:extracellular region"/>
    <property type="evidence" value="ECO:0007669"/>
    <property type="project" value="UniProtKB-SubCell"/>
</dbReference>
<evidence type="ECO:0000313" key="6">
    <source>
        <dbReference type="EMBL" id="CAB3992577.1"/>
    </source>
</evidence>
<evidence type="ECO:0000256" key="5">
    <source>
        <dbReference type="ARBA" id="ARBA00023180"/>
    </source>
</evidence>
<dbReference type="InterPro" id="IPR004911">
    <property type="entry name" value="Interferon-induced_GILT"/>
</dbReference>